<dbReference type="Pfam" id="PF10265">
    <property type="entry name" value="Miga"/>
    <property type="match status" value="1"/>
</dbReference>
<keyword evidence="6" id="KW-0496">Mitochondrion</keyword>
<name>A0A158QF27_HYMDI</name>
<evidence type="ECO:0000313" key="9">
    <source>
        <dbReference type="WBParaSite" id="HDID_0000824801-mRNA-1"/>
    </source>
</evidence>
<evidence type="ECO:0000256" key="2">
    <source>
        <dbReference type="ARBA" id="ARBA00008969"/>
    </source>
</evidence>
<dbReference type="PANTHER" id="PTHR21508:SF5">
    <property type="entry name" value="MITOGUARDIN"/>
    <property type="match status" value="1"/>
</dbReference>
<reference evidence="9" key="1">
    <citation type="submission" date="2016-04" db="UniProtKB">
        <authorList>
            <consortium name="WormBaseParasite"/>
        </authorList>
    </citation>
    <scope>IDENTIFICATION</scope>
</reference>
<evidence type="ECO:0000256" key="8">
    <source>
        <dbReference type="SAM" id="MobiDB-lite"/>
    </source>
</evidence>
<evidence type="ECO:0000256" key="3">
    <source>
        <dbReference type="ARBA" id="ARBA00022692"/>
    </source>
</evidence>
<keyword evidence="3" id="KW-0812">Transmembrane</keyword>
<dbReference type="GO" id="GO:0008053">
    <property type="term" value="P:mitochondrial fusion"/>
    <property type="evidence" value="ECO:0007669"/>
    <property type="project" value="InterPro"/>
</dbReference>
<keyword evidence="5" id="KW-1133">Transmembrane helix</keyword>
<organism evidence="9">
    <name type="scientific">Hymenolepis diminuta</name>
    <name type="common">Rat tapeworm</name>
    <dbReference type="NCBI Taxonomy" id="6216"/>
    <lineage>
        <taxon>Eukaryota</taxon>
        <taxon>Metazoa</taxon>
        <taxon>Spiralia</taxon>
        <taxon>Lophotrochozoa</taxon>
        <taxon>Platyhelminthes</taxon>
        <taxon>Cestoda</taxon>
        <taxon>Eucestoda</taxon>
        <taxon>Cyclophyllidea</taxon>
        <taxon>Hymenolepididae</taxon>
        <taxon>Hymenolepis</taxon>
    </lineage>
</organism>
<dbReference type="STRING" id="6216.A0A158QF27"/>
<evidence type="ECO:0000256" key="4">
    <source>
        <dbReference type="ARBA" id="ARBA00022787"/>
    </source>
</evidence>
<keyword evidence="7" id="KW-0472">Membrane</keyword>
<proteinExistence type="inferred from homology"/>
<dbReference type="PANTHER" id="PTHR21508">
    <property type="entry name" value="MITOGUARDIN"/>
    <property type="match status" value="1"/>
</dbReference>
<sequence>LTRNSSKNKLVPDSVKYKALTHESLYAARTRADDTFSIRTPTTVLSNHQSFSRVLSRHTSVSTASALAVDCGTIGLQTLNKVVDQVDECIGKINRSVQQLTTEDPSVGVLIEELQKFLETSILLREQFKRAFIQETPVSASDLQCIDSLSDVDNESFFSTVEEIDYSELELQILSNYHRPLYRNALKEINESSPVCKALLGYLDSLHDPDSRAQFADELACKGVQALNFYDIFFDRILIDALENLGNPPQSIYTLTRNTWLSPSFKRSALDSAVWTLMAAKQKMLKYPEGFFALYYRVVETVTAALAWGFLGTDESLNTFCDAIREEVVTFLRSLFKFADNYDDIISDRPPASHHNNEEDEGDVDGTSSSAFLDFGEDEVSCENEDDDDVTLTPEGEKASSELAEHQFYRGMNYANLEAFSACIYANASLLHRRLASLITDFAVNNSIQIPTSVRNGLNLTQPPLSSCGSDV</sequence>
<evidence type="ECO:0000256" key="1">
    <source>
        <dbReference type="ARBA" id="ARBA00004294"/>
    </source>
</evidence>
<keyword evidence="4" id="KW-1000">Mitochondrion outer membrane</keyword>
<dbReference type="AlphaFoldDB" id="A0A158QF27"/>
<evidence type="ECO:0000256" key="6">
    <source>
        <dbReference type="ARBA" id="ARBA00023128"/>
    </source>
</evidence>
<dbReference type="GO" id="GO:0005741">
    <property type="term" value="C:mitochondrial outer membrane"/>
    <property type="evidence" value="ECO:0007669"/>
    <property type="project" value="UniProtKB-SubCell"/>
</dbReference>
<protein>
    <submittedName>
        <fullName evidence="9">Exocyst complex component 6</fullName>
    </submittedName>
</protein>
<dbReference type="WBParaSite" id="HDID_0000824801-mRNA-1">
    <property type="protein sequence ID" value="HDID_0000824801-mRNA-1"/>
    <property type="gene ID" value="HDID_0000824801"/>
</dbReference>
<evidence type="ECO:0000256" key="7">
    <source>
        <dbReference type="ARBA" id="ARBA00023136"/>
    </source>
</evidence>
<dbReference type="InterPro" id="IPR019392">
    <property type="entry name" value="Miga"/>
</dbReference>
<comment type="subcellular location">
    <subcellularLocation>
        <location evidence="1">Mitochondrion outer membrane</location>
    </subcellularLocation>
</comment>
<accession>A0A158QF27</accession>
<comment type="similarity">
    <text evidence="2">Belongs to the mitoguardin family.</text>
</comment>
<feature type="region of interest" description="Disordered" evidence="8">
    <location>
        <begin position="349"/>
        <end position="368"/>
    </location>
</feature>
<evidence type="ECO:0000256" key="5">
    <source>
        <dbReference type="ARBA" id="ARBA00022989"/>
    </source>
</evidence>